<name>A0ABQ4EDX8_9ACTN</name>
<protein>
    <submittedName>
        <fullName evidence="2">Uncharacterized protein</fullName>
    </submittedName>
</protein>
<evidence type="ECO:0000313" key="2">
    <source>
        <dbReference type="EMBL" id="GIG92928.1"/>
    </source>
</evidence>
<dbReference type="EMBL" id="BONW01000049">
    <property type="protein sequence ID" value="GIG92928.1"/>
    <property type="molecule type" value="Genomic_DNA"/>
</dbReference>
<dbReference type="Proteomes" id="UP000646749">
    <property type="component" value="Unassembled WGS sequence"/>
</dbReference>
<evidence type="ECO:0000256" key="1">
    <source>
        <dbReference type="SAM" id="MobiDB-lite"/>
    </source>
</evidence>
<gene>
    <name evidence="2" type="ORF">Pen02_78640</name>
</gene>
<keyword evidence="3" id="KW-1185">Reference proteome</keyword>
<feature type="region of interest" description="Disordered" evidence="1">
    <location>
        <begin position="88"/>
        <end position="108"/>
    </location>
</feature>
<accession>A0ABQ4EDX8</accession>
<comment type="caution">
    <text evidence="2">The sequence shown here is derived from an EMBL/GenBank/DDBJ whole genome shotgun (WGS) entry which is preliminary data.</text>
</comment>
<reference evidence="2 3" key="1">
    <citation type="submission" date="2021-01" db="EMBL/GenBank/DDBJ databases">
        <title>Whole genome shotgun sequence of Plantactinospora endophytica NBRC 110450.</title>
        <authorList>
            <person name="Komaki H."/>
            <person name="Tamura T."/>
        </authorList>
    </citation>
    <scope>NUCLEOTIDE SEQUENCE [LARGE SCALE GENOMIC DNA]</scope>
    <source>
        <strain evidence="2 3">NBRC 110450</strain>
    </source>
</reference>
<proteinExistence type="predicted"/>
<sequence>MPFDVVNPPVDPPPECESPIVWRLARKLWQTHRPDDNGRCLNAECRSHQQSFPCRPAHLAIRGMNAACGRRSTDSILWISVARRKLGATPGQPANPSQQVCRDDEQPRKSTAALYTSEALREYAYRQIDLADTFLMIHREAGLNLCRCGRLHPCDDRSYWTGIRVHYQRLVGDGEPGGSVR</sequence>
<evidence type="ECO:0000313" key="3">
    <source>
        <dbReference type="Proteomes" id="UP000646749"/>
    </source>
</evidence>
<organism evidence="2 3">
    <name type="scientific">Plantactinospora endophytica</name>
    <dbReference type="NCBI Taxonomy" id="673535"/>
    <lineage>
        <taxon>Bacteria</taxon>
        <taxon>Bacillati</taxon>
        <taxon>Actinomycetota</taxon>
        <taxon>Actinomycetes</taxon>
        <taxon>Micromonosporales</taxon>
        <taxon>Micromonosporaceae</taxon>
        <taxon>Plantactinospora</taxon>
    </lineage>
</organism>